<sequence>MWKNQKKVPKQKNNRGKRSSFDNEPSTTSKNSAGEPKNGGPKGVQRGKSGPNCGKGKAHTAGKHRKDIKIVIRKIQRLMPSVEKAINSTDAYERGVTGCEACEMGQEGYKKMMQQIKIIEGIVSEVVEKEQRELLDADDDEESDENDRNTKKPSEKNKEITCSVMFQMYCEKGVSKHNLKCLLVTLQKMMGDTIAQICFVKARKLGDEERFRHFDISISDLNLLTYQLTGLTDDIISLIKKPTEEKNQEGIICVSCVKEKTTGCSDRLREVLQTGKSLKLVKNEDTDRKSKCCHRSYPHIHAHVHGKPIVFKYSMPPEPQQSWGIEAQNDKALDVDEYEIKSEEYGTKKDKIEAQRGKKRGIWKEAKNGETDENNAENDESELPEDEYEHRESDYTGSRNELQEI</sequence>
<gene>
    <name evidence="2" type="ORF">g.16260</name>
</gene>
<dbReference type="EMBL" id="GECU01033652">
    <property type="protein sequence ID" value="JAS74054.1"/>
    <property type="molecule type" value="Transcribed_RNA"/>
</dbReference>
<feature type="compositionally biased region" description="Polar residues" evidence="1">
    <location>
        <begin position="395"/>
        <end position="405"/>
    </location>
</feature>
<evidence type="ECO:0000313" key="2">
    <source>
        <dbReference type="EMBL" id="JAS74054.1"/>
    </source>
</evidence>
<reference evidence="2" key="1">
    <citation type="submission" date="2015-11" db="EMBL/GenBank/DDBJ databases">
        <title>De novo transcriptome assembly of four potential Pierce s Disease insect vectors from Arizona vineyards.</title>
        <authorList>
            <person name="Tassone E.E."/>
        </authorList>
    </citation>
    <scope>NUCLEOTIDE SEQUENCE</scope>
</reference>
<protein>
    <submittedName>
        <fullName evidence="2">Uncharacterized protein</fullName>
    </submittedName>
</protein>
<feature type="region of interest" description="Disordered" evidence="1">
    <location>
        <begin position="344"/>
        <end position="405"/>
    </location>
</feature>
<feature type="compositionally biased region" description="Acidic residues" evidence="1">
    <location>
        <begin position="371"/>
        <end position="387"/>
    </location>
</feature>
<feature type="compositionally biased region" description="Acidic residues" evidence="1">
    <location>
        <begin position="136"/>
        <end position="145"/>
    </location>
</feature>
<feature type="compositionally biased region" description="Polar residues" evidence="1">
    <location>
        <begin position="22"/>
        <end position="32"/>
    </location>
</feature>
<dbReference type="AlphaFoldDB" id="A0A1B6HH78"/>
<evidence type="ECO:0000256" key="1">
    <source>
        <dbReference type="SAM" id="MobiDB-lite"/>
    </source>
</evidence>
<feature type="region of interest" description="Disordered" evidence="1">
    <location>
        <begin position="134"/>
        <end position="155"/>
    </location>
</feature>
<organism evidence="2">
    <name type="scientific">Homalodisca liturata</name>
    <dbReference type="NCBI Taxonomy" id="320908"/>
    <lineage>
        <taxon>Eukaryota</taxon>
        <taxon>Metazoa</taxon>
        <taxon>Ecdysozoa</taxon>
        <taxon>Arthropoda</taxon>
        <taxon>Hexapoda</taxon>
        <taxon>Insecta</taxon>
        <taxon>Pterygota</taxon>
        <taxon>Neoptera</taxon>
        <taxon>Paraneoptera</taxon>
        <taxon>Hemiptera</taxon>
        <taxon>Auchenorrhyncha</taxon>
        <taxon>Membracoidea</taxon>
        <taxon>Cicadellidae</taxon>
        <taxon>Cicadellinae</taxon>
        <taxon>Proconiini</taxon>
        <taxon>Homalodisca</taxon>
    </lineage>
</organism>
<feature type="compositionally biased region" description="Basic residues" evidence="1">
    <location>
        <begin position="1"/>
        <end position="18"/>
    </location>
</feature>
<feature type="compositionally biased region" description="Basic and acidic residues" evidence="1">
    <location>
        <begin position="344"/>
        <end position="370"/>
    </location>
</feature>
<accession>A0A1B6HH78</accession>
<proteinExistence type="predicted"/>
<feature type="compositionally biased region" description="Basic and acidic residues" evidence="1">
    <location>
        <begin position="146"/>
        <end position="155"/>
    </location>
</feature>
<feature type="region of interest" description="Disordered" evidence="1">
    <location>
        <begin position="1"/>
        <end position="68"/>
    </location>
</feature>
<feature type="compositionally biased region" description="Basic residues" evidence="1">
    <location>
        <begin position="56"/>
        <end position="68"/>
    </location>
</feature>
<name>A0A1B6HH78_9HEMI</name>